<feature type="domain" description="Glycoside hydrolase family 2 catalytic" evidence="1">
    <location>
        <begin position="121"/>
        <end position="239"/>
    </location>
</feature>
<dbReference type="InterPro" id="IPR051913">
    <property type="entry name" value="GH2_Domain-Containing"/>
</dbReference>
<gene>
    <name evidence="2" type="ORF">SAMN06265337_0947</name>
</gene>
<protein>
    <submittedName>
        <fullName evidence="2">Glycosyl hydrolases family 2, TIM barrel domain</fullName>
    </submittedName>
</protein>
<dbReference type="SUPFAM" id="SSF51445">
    <property type="entry name" value="(Trans)glycosidases"/>
    <property type="match status" value="1"/>
</dbReference>
<accession>A0A212TCR3</accession>
<keyword evidence="3" id="KW-1185">Reference proteome</keyword>
<dbReference type="PANTHER" id="PTHR42732:SF1">
    <property type="entry name" value="BETA-MANNOSIDASE"/>
    <property type="match status" value="1"/>
</dbReference>
<dbReference type="Gene3D" id="3.20.20.80">
    <property type="entry name" value="Glycosidases"/>
    <property type="match status" value="1"/>
</dbReference>
<keyword evidence="2" id="KW-0378">Hydrolase</keyword>
<name>A0A212TCR3_9BACT</name>
<dbReference type="AlphaFoldDB" id="A0A212TCR3"/>
<sequence>MNYCLIKWSYVCMSMCLFLLECQSSNHKMETQAASPPPEVSPVQIVKTPAGYQLLRGGKPYRIKGVAGLQQIERVRELGGNSLRLYTTNYADAIMDKAHQQGLTVMLGLWMKPEYEDFDYYDQKAVAQQKEEIRQQVLRFRNHPALLIWNLGNELDNHTFNPRSFQVLNEIVRMIHELDPYHPVTTTLTGNFNMVFAVRKFCPDLDVLTVNVFGPLGQIKKYLEKDGWTGPYIVGEYGARGWWEAPKTSWLAPLDQSSNAKAEFIRKRFKKSVLGEPDKCLGSYALYWGQRFEQTSMWFSLFTEKGEKTAVADMVHYLWTGKQVANKAPHLHELRLGGQVDSCSAALRPGGHYLATIEASDPEGDPLKLTWEVVQDVDENFVLPQDRTAPEPLKEVVLRSDAKEALLRAPTKKGAYRLLVMASDGHGSVATHSFPFYVGVLTEEDMEKIKEEGSFKKKLSSVN</sequence>
<dbReference type="EMBL" id="FYEW01000001">
    <property type="protein sequence ID" value="SNC63775.1"/>
    <property type="molecule type" value="Genomic_DNA"/>
</dbReference>
<evidence type="ECO:0000313" key="2">
    <source>
        <dbReference type="EMBL" id="SNC63775.1"/>
    </source>
</evidence>
<proteinExistence type="predicted"/>
<dbReference type="Pfam" id="PF02836">
    <property type="entry name" value="Glyco_hydro_2_C"/>
    <property type="match status" value="1"/>
</dbReference>
<dbReference type="InterPro" id="IPR006103">
    <property type="entry name" value="Glyco_hydro_2_cat"/>
</dbReference>
<dbReference type="GO" id="GO:0005975">
    <property type="term" value="P:carbohydrate metabolic process"/>
    <property type="evidence" value="ECO:0007669"/>
    <property type="project" value="InterPro"/>
</dbReference>
<organism evidence="2 3">
    <name type="scientific">Hymenobacter gelipurpurascens</name>
    <dbReference type="NCBI Taxonomy" id="89968"/>
    <lineage>
        <taxon>Bacteria</taxon>
        <taxon>Pseudomonadati</taxon>
        <taxon>Bacteroidota</taxon>
        <taxon>Cytophagia</taxon>
        <taxon>Cytophagales</taxon>
        <taxon>Hymenobacteraceae</taxon>
        <taxon>Hymenobacter</taxon>
    </lineage>
</organism>
<dbReference type="OrthoDB" id="9801077at2"/>
<evidence type="ECO:0000313" key="3">
    <source>
        <dbReference type="Proteomes" id="UP000198131"/>
    </source>
</evidence>
<reference evidence="3" key="1">
    <citation type="submission" date="2017-06" db="EMBL/GenBank/DDBJ databases">
        <authorList>
            <person name="Varghese N."/>
            <person name="Submissions S."/>
        </authorList>
    </citation>
    <scope>NUCLEOTIDE SEQUENCE [LARGE SCALE GENOMIC DNA]</scope>
    <source>
        <strain evidence="3">DSM 11116</strain>
    </source>
</reference>
<dbReference type="GO" id="GO:0004553">
    <property type="term" value="F:hydrolase activity, hydrolyzing O-glycosyl compounds"/>
    <property type="evidence" value="ECO:0007669"/>
    <property type="project" value="InterPro"/>
</dbReference>
<dbReference type="PANTHER" id="PTHR42732">
    <property type="entry name" value="BETA-GALACTOSIDASE"/>
    <property type="match status" value="1"/>
</dbReference>
<evidence type="ECO:0000259" key="1">
    <source>
        <dbReference type="Pfam" id="PF02836"/>
    </source>
</evidence>
<dbReference type="InterPro" id="IPR017853">
    <property type="entry name" value="GH"/>
</dbReference>
<dbReference type="Proteomes" id="UP000198131">
    <property type="component" value="Unassembled WGS sequence"/>
</dbReference>